<feature type="compositionally biased region" description="Low complexity" evidence="1">
    <location>
        <begin position="628"/>
        <end position="641"/>
    </location>
</feature>
<gene>
    <name evidence="2" type="ORF">BZA70DRAFT_308658</name>
</gene>
<keyword evidence="3" id="KW-1185">Reference proteome</keyword>
<protein>
    <submittedName>
        <fullName evidence="2">YAP-binding/ALF4/Glomulin</fullName>
    </submittedName>
</protein>
<dbReference type="RefSeq" id="XP_064770891.1">
    <property type="nucleotide sequence ID" value="XM_064914861.1"/>
</dbReference>
<name>A0ABR1FFN8_9ASCO</name>
<evidence type="ECO:0000313" key="3">
    <source>
        <dbReference type="Proteomes" id="UP001498771"/>
    </source>
</evidence>
<dbReference type="InterPro" id="IPR040347">
    <property type="entry name" value="YBP1/2"/>
</dbReference>
<dbReference type="Proteomes" id="UP001498771">
    <property type="component" value="Unassembled WGS sequence"/>
</dbReference>
<dbReference type="GeneID" id="90040373"/>
<dbReference type="InterPro" id="IPR016024">
    <property type="entry name" value="ARM-type_fold"/>
</dbReference>
<dbReference type="InterPro" id="IPR013877">
    <property type="entry name" value="YAP-bd/ALF4/Glomulin"/>
</dbReference>
<feature type="region of interest" description="Disordered" evidence="1">
    <location>
        <begin position="622"/>
        <end position="641"/>
    </location>
</feature>
<accession>A0ABR1FFN8</accession>
<dbReference type="EMBL" id="JBBJBU010000001">
    <property type="protein sequence ID" value="KAK7207858.1"/>
    <property type="molecule type" value="Genomic_DNA"/>
</dbReference>
<dbReference type="PANTHER" id="PTHR28020">
    <property type="entry name" value="YAP1-BINDING PROTEIN 1-RELATED"/>
    <property type="match status" value="1"/>
</dbReference>
<reference evidence="2 3" key="1">
    <citation type="submission" date="2024-03" db="EMBL/GenBank/DDBJ databases">
        <title>Genome-scale model development and genomic sequencing of the oleaginous clade Lipomyces.</title>
        <authorList>
            <consortium name="Lawrence Berkeley National Laboratory"/>
            <person name="Czajka J.J."/>
            <person name="Han Y."/>
            <person name="Kim J."/>
            <person name="Mondo S.J."/>
            <person name="Hofstad B.A."/>
            <person name="Robles A."/>
            <person name="Haridas S."/>
            <person name="Riley R."/>
            <person name="LaButti K."/>
            <person name="Pangilinan J."/>
            <person name="Andreopoulos W."/>
            <person name="Lipzen A."/>
            <person name="Yan J."/>
            <person name="Wang M."/>
            <person name="Ng V."/>
            <person name="Grigoriev I.V."/>
            <person name="Spatafora J.W."/>
            <person name="Magnuson J.K."/>
            <person name="Baker S.E."/>
            <person name="Pomraning K.R."/>
        </authorList>
    </citation>
    <scope>NUCLEOTIDE SEQUENCE [LARGE SCALE GENOMIC DNA]</scope>
    <source>
        <strain evidence="2 3">Phaff 52-87</strain>
    </source>
</reference>
<evidence type="ECO:0000313" key="2">
    <source>
        <dbReference type="EMBL" id="KAK7207858.1"/>
    </source>
</evidence>
<dbReference type="PANTHER" id="PTHR28020:SF1">
    <property type="entry name" value="YAP1-BINDING PROTEIN 1-RELATED"/>
    <property type="match status" value="1"/>
</dbReference>
<evidence type="ECO:0000256" key="1">
    <source>
        <dbReference type="SAM" id="MobiDB-lite"/>
    </source>
</evidence>
<proteinExistence type="predicted"/>
<comment type="caution">
    <text evidence="2">The sequence shown here is derived from an EMBL/GenBank/DDBJ whole genome shotgun (WGS) entry which is preliminary data.</text>
</comment>
<dbReference type="SUPFAM" id="SSF48371">
    <property type="entry name" value="ARM repeat"/>
    <property type="match status" value="1"/>
</dbReference>
<organism evidence="2 3">
    <name type="scientific">Myxozyma melibiosi</name>
    <dbReference type="NCBI Taxonomy" id="54550"/>
    <lineage>
        <taxon>Eukaryota</taxon>
        <taxon>Fungi</taxon>
        <taxon>Dikarya</taxon>
        <taxon>Ascomycota</taxon>
        <taxon>Saccharomycotina</taxon>
        <taxon>Lipomycetes</taxon>
        <taxon>Lipomycetales</taxon>
        <taxon>Lipomycetaceae</taxon>
        <taxon>Myxozyma</taxon>
    </lineage>
</organism>
<dbReference type="Pfam" id="PF08568">
    <property type="entry name" value="Kinetochor_Ybp2"/>
    <property type="match status" value="1"/>
</dbReference>
<sequence>MATESQPSQPVTTEAAIKALTGAAQDAVDSDDYITYSTLLDIYLEDPERYSESDRVKILQALEDILRKNETLLSYVAWDLPVLLLPYLASDDPFDQVAAAKHPTPRKSTLRLFNLIAEKGNAKELFLKAIEALSTLTVDFSPDATPEKNLDSEKLFVLKFYALFEVIISVTRRITTQYPSRFLTASSTALLSFFSSHVDELSDQSLPVLLRRLYLFSRDYVPPPSKSPVDSEEEALQRRMLQSYVTHMVEIMLRNRSVDWSRRYFAAIKPGLEVIPVKERERPVTFEGAVSASITEMLERFMQLTLSYDIEPVEFQATILQEPPELEPENEDEIDPSFPAAPTSNESIPYSAEGCLLLLAEHLISEPSMKINFTFPEIIQITKRFVLREEGGTPGAAVCDAIGFFGWRFLRQVTREQIEAVSTEDFNGYLQVLTSLSATSPHPPVRYLFHTLVVHLLSRAEPERAYGYIIDTLQFCPFENVRGAFVLVLKEFLYVPSNTEKPTSDDKVVYDEAKREQVEELIQTCVSDIENSPGLLLDEKFPTLLAWVNNFLPIIGGSKSLLEDILPRLKKLIEQDKAAAKKDSDVDETDERTVRAGILSSGLELLTSGELGISDKLSALAVSDSEKTPVPTGTTTPTGGK</sequence>